<gene>
    <name evidence="1" type="ORF">MNBD_IGNAVI01-1339</name>
</gene>
<accession>A0A3B1CJH4</accession>
<evidence type="ECO:0000313" key="1">
    <source>
        <dbReference type="EMBL" id="VAX18955.1"/>
    </source>
</evidence>
<reference evidence="1" key="1">
    <citation type="submission" date="2018-06" db="EMBL/GenBank/DDBJ databases">
        <authorList>
            <person name="Zhirakovskaya E."/>
        </authorList>
    </citation>
    <scope>NUCLEOTIDE SEQUENCE</scope>
</reference>
<protein>
    <submittedName>
        <fullName evidence="1">Uncharacterized protein</fullName>
    </submittedName>
</protein>
<sequence length="425" mass="48135">MVNNIEELLPDTLSGPRSYFTDIDPNVPESGNIDAIRKLKLQLLTKEKIVVAASSLFHDIWYEIIKHDQGLIDSLRYGIIIPAIRSVFKGVNGFFIEKEYPSSNKDFFIENVAYSVPWKLEDNANWFRTQYMEGLNNTESVLRRVASFSDDEAALIRDKLVSLIECETEGQQFLQRKHIKQAAKLVSHDKETLLIDYSNLIYRISGSIVVKSEGHFPQSNLIKIAIVGNEGVLKDENIFWDIYAEAVFTLLGTAIRLTPGRLDSLTFSDILKIRKTFFDIGFTGDYDDLLKSVKESVNINDPEKLILHAHEIATTAVKLRDSFSEKVKNELSKNDSKMREESLWQIASGISIVSNPIVGAAVGIVSTLKSLPEITAPFSKSLSNALEERYQWIKDFINTRVGWSNNQKKSFIEAYKILVQYGLTP</sequence>
<dbReference type="EMBL" id="UOGD01000122">
    <property type="protein sequence ID" value="VAX18955.1"/>
    <property type="molecule type" value="Genomic_DNA"/>
</dbReference>
<proteinExistence type="predicted"/>
<dbReference type="AlphaFoldDB" id="A0A3B1CJH4"/>
<name>A0A3B1CJH4_9ZZZZ</name>
<organism evidence="1">
    <name type="scientific">hydrothermal vent metagenome</name>
    <dbReference type="NCBI Taxonomy" id="652676"/>
    <lineage>
        <taxon>unclassified sequences</taxon>
        <taxon>metagenomes</taxon>
        <taxon>ecological metagenomes</taxon>
    </lineage>
</organism>